<reference evidence="1" key="1">
    <citation type="submission" date="2020-04" db="EMBL/GenBank/DDBJ databases">
        <authorList>
            <person name="Chiriac C."/>
            <person name="Salcher M."/>
            <person name="Ghai R."/>
            <person name="Kavagutti S V."/>
        </authorList>
    </citation>
    <scope>NUCLEOTIDE SEQUENCE</scope>
</reference>
<organism evidence="1">
    <name type="scientific">uncultured Caudovirales phage</name>
    <dbReference type="NCBI Taxonomy" id="2100421"/>
    <lineage>
        <taxon>Viruses</taxon>
        <taxon>Duplodnaviria</taxon>
        <taxon>Heunggongvirae</taxon>
        <taxon>Uroviricota</taxon>
        <taxon>Caudoviricetes</taxon>
        <taxon>Peduoviridae</taxon>
        <taxon>Maltschvirus</taxon>
        <taxon>Maltschvirus maltsch</taxon>
    </lineage>
</organism>
<evidence type="ECO:0000313" key="1">
    <source>
        <dbReference type="EMBL" id="CAB4165155.1"/>
    </source>
</evidence>
<sequence length="103" mass="11724">MNRLQLTKRVKDLNRAIRTARSYIGFQLSDNQSKDEQIATLTSEVETLNTAVADLSSSNDAIVAERDASRILYCEYDNSVYTKEEIAAQQGWEYLYDSELPLP</sequence>
<dbReference type="EMBL" id="LR796777">
    <property type="protein sequence ID" value="CAB4165155.1"/>
    <property type="molecule type" value="Genomic_DNA"/>
</dbReference>
<accession>A0A6J5P7Y6</accession>
<name>A0A6J5P7Y6_9CAUD</name>
<protein>
    <submittedName>
        <fullName evidence="1">Uncharacterized protein</fullName>
    </submittedName>
</protein>
<gene>
    <name evidence="1" type="ORF">UFOVP824_35</name>
</gene>
<proteinExistence type="predicted"/>